<evidence type="ECO:0000313" key="9">
    <source>
        <dbReference type="Proteomes" id="UP000585272"/>
    </source>
</evidence>
<evidence type="ECO:0000256" key="1">
    <source>
        <dbReference type="ARBA" id="ARBA00004651"/>
    </source>
</evidence>
<dbReference type="PANTHER" id="PTHR43124">
    <property type="entry name" value="PURINE EFFLUX PUMP PBUE"/>
    <property type="match status" value="1"/>
</dbReference>
<evidence type="ECO:0000256" key="2">
    <source>
        <dbReference type="ARBA" id="ARBA00022475"/>
    </source>
</evidence>
<dbReference type="PROSITE" id="PS50850">
    <property type="entry name" value="MFS"/>
    <property type="match status" value="1"/>
</dbReference>
<feature type="transmembrane region" description="Helical" evidence="6">
    <location>
        <begin position="54"/>
        <end position="77"/>
    </location>
</feature>
<feature type="transmembrane region" description="Helical" evidence="6">
    <location>
        <begin position="280"/>
        <end position="298"/>
    </location>
</feature>
<feature type="transmembrane region" description="Helical" evidence="6">
    <location>
        <begin position="146"/>
        <end position="166"/>
    </location>
</feature>
<evidence type="ECO:0000256" key="3">
    <source>
        <dbReference type="ARBA" id="ARBA00022692"/>
    </source>
</evidence>
<dbReference type="GO" id="GO:0005886">
    <property type="term" value="C:plasma membrane"/>
    <property type="evidence" value="ECO:0007669"/>
    <property type="project" value="UniProtKB-SubCell"/>
</dbReference>
<evidence type="ECO:0000256" key="6">
    <source>
        <dbReference type="SAM" id="Phobius"/>
    </source>
</evidence>
<dbReference type="InterPro" id="IPR050189">
    <property type="entry name" value="MFS_Efflux_Transporters"/>
</dbReference>
<proteinExistence type="predicted"/>
<dbReference type="AlphaFoldDB" id="A0A840IG22"/>
<protein>
    <submittedName>
        <fullName evidence="8">DHA1 family inner membrane transport protein</fullName>
    </submittedName>
</protein>
<feature type="transmembrane region" description="Helical" evidence="6">
    <location>
        <begin position="214"/>
        <end position="236"/>
    </location>
</feature>
<keyword evidence="2" id="KW-1003">Cell membrane</keyword>
<feature type="transmembrane region" description="Helical" evidence="6">
    <location>
        <begin position="343"/>
        <end position="362"/>
    </location>
</feature>
<evidence type="ECO:0000259" key="7">
    <source>
        <dbReference type="PROSITE" id="PS50850"/>
    </source>
</evidence>
<dbReference type="RefSeq" id="WP_221243054.1">
    <property type="nucleotide sequence ID" value="NZ_JACHNU010000003.1"/>
</dbReference>
<dbReference type="CDD" id="cd17324">
    <property type="entry name" value="MFS_NepI_like"/>
    <property type="match status" value="1"/>
</dbReference>
<accession>A0A840IG22</accession>
<evidence type="ECO:0000256" key="4">
    <source>
        <dbReference type="ARBA" id="ARBA00022989"/>
    </source>
</evidence>
<dbReference type="GO" id="GO:0022857">
    <property type="term" value="F:transmembrane transporter activity"/>
    <property type="evidence" value="ECO:0007669"/>
    <property type="project" value="InterPro"/>
</dbReference>
<comment type="subcellular location">
    <subcellularLocation>
        <location evidence="1">Cell membrane</location>
        <topology evidence="1">Multi-pass membrane protein</topology>
    </subcellularLocation>
</comment>
<organism evidence="8 9">
    <name type="scientific">Conexibacter arvalis</name>
    <dbReference type="NCBI Taxonomy" id="912552"/>
    <lineage>
        <taxon>Bacteria</taxon>
        <taxon>Bacillati</taxon>
        <taxon>Actinomycetota</taxon>
        <taxon>Thermoleophilia</taxon>
        <taxon>Solirubrobacterales</taxon>
        <taxon>Conexibacteraceae</taxon>
        <taxon>Conexibacter</taxon>
    </lineage>
</organism>
<keyword evidence="9" id="KW-1185">Reference proteome</keyword>
<dbReference type="InterPro" id="IPR011701">
    <property type="entry name" value="MFS"/>
</dbReference>
<dbReference type="Gene3D" id="1.20.1250.20">
    <property type="entry name" value="MFS general substrate transporter like domains"/>
    <property type="match status" value="2"/>
</dbReference>
<feature type="domain" description="Major facilitator superfamily (MFS) profile" evidence="7">
    <location>
        <begin position="18"/>
        <end position="393"/>
    </location>
</feature>
<dbReference type="Proteomes" id="UP000585272">
    <property type="component" value="Unassembled WGS sequence"/>
</dbReference>
<sequence length="397" mass="39872">MSPAAPSAAAGRSALALGLLSLGLGGFAIGVGEFVPMGLLPEIADSLGTSITQAGHVVSAYALGVVVGAPVLAIAGARLPRRGLLIWLMVAFAAGNLLSAAAPSYPTLVASRFLAGVPHGAFFGVAALVAAAAAGPTRRAWAVSRVMLGLSVATVVGVPAATWLGQATGWRSAFLFVAAIALAAVAAMARALGPEAAVRGADVRTELGALRRPLVWLTLAVGAIGLGGLFAVYGYIKPTLTEHAGMSAGAVPLVLAVWGLGMVAANLVSGPLFDRALVRSLYLTLVVFTATLVLFTVLSAHPLTAAVGVFLLGIGFALGPGLQTRLMDVAGDAQTLAAALHHAAFNTANALGPWLAGIAIAHDAGWTAPAWIGVGLALLGLVLLTASVVVERRQRPR</sequence>
<dbReference type="InterPro" id="IPR036259">
    <property type="entry name" value="MFS_trans_sf"/>
</dbReference>
<dbReference type="EMBL" id="JACHNU010000003">
    <property type="protein sequence ID" value="MBB4663191.1"/>
    <property type="molecule type" value="Genomic_DNA"/>
</dbReference>
<dbReference type="SUPFAM" id="SSF103473">
    <property type="entry name" value="MFS general substrate transporter"/>
    <property type="match status" value="1"/>
</dbReference>
<feature type="transmembrane region" description="Helical" evidence="6">
    <location>
        <begin position="84"/>
        <end position="101"/>
    </location>
</feature>
<feature type="transmembrane region" description="Helical" evidence="6">
    <location>
        <begin position="248"/>
        <end position="268"/>
    </location>
</feature>
<evidence type="ECO:0000256" key="5">
    <source>
        <dbReference type="ARBA" id="ARBA00023136"/>
    </source>
</evidence>
<keyword evidence="5 6" id="KW-0472">Membrane</keyword>
<keyword evidence="4 6" id="KW-1133">Transmembrane helix</keyword>
<feature type="transmembrane region" description="Helical" evidence="6">
    <location>
        <begin position="113"/>
        <end position="134"/>
    </location>
</feature>
<comment type="caution">
    <text evidence="8">The sequence shown here is derived from an EMBL/GenBank/DDBJ whole genome shotgun (WGS) entry which is preliminary data.</text>
</comment>
<gene>
    <name evidence="8" type="ORF">BDZ31_002780</name>
</gene>
<evidence type="ECO:0000313" key="8">
    <source>
        <dbReference type="EMBL" id="MBB4663191.1"/>
    </source>
</evidence>
<keyword evidence="3 6" id="KW-0812">Transmembrane</keyword>
<feature type="transmembrane region" description="Helical" evidence="6">
    <location>
        <begin position="172"/>
        <end position="193"/>
    </location>
</feature>
<name>A0A840IG22_9ACTN</name>
<reference evidence="8 9" key="1">
    <citation type="submission" date="2020-08" db="EMBL/GenBank/DDBJ databases">
        <title>Genomic Encyclopedia of Archaeal and Bacterial Type Strains, Phase II (KMG-II): from individual species to whole genera.</title>
        <authorList>
            <person name="Goeker M."/>
        </authorList>
    </citation>
    <scope>NUCLEOTIDE SEQUENCE [LARGE SCALE GENOMIC DNA]</scope>
    <source>
        <strain evidence="8 9">DSM 23288</strain>
    </source>
</reference>
<dbReference type="Pfam" id="PF07690">
    <property type="entry name" value="MFS_1"/>
    <property type="match status" value="1"/>
</dbReference>
<feature type="transmembrane region" description="Helical" evidence="6">
    <location>
        <begin position="368"/>
        <end position="390"/>
    </location>
</feature>
<dbReference type="InterPro" id="IPR020846">
    <property type="entry name" value="MFS_dom"/>
</dbReference>
<dbReference type="PANTHER" id="PTHR43124:SF3">
    <property type="entry name" value="CHLORAMPHENICOL EFFLUX PUMP RV0191"/>
    <property type="match status" value="1"/>
</dbReference>
<feature type="transmembrane region" description="Helical" evidence="6">
    <location>
        <begin position="304"/>
        <end position="322"/>
    </location>
</feature>